<reference evidence="3" key="1">
    <citation type="submission" date="2011-02" db="EMBL/GenBank/DDBJ databases">
        <title>The complete sequence of chromosome of Deinococcus proteolyticus DSM 20540.</title>
        <authorList>
            <consortium name="US DOE Joint Genome Institute (JGI-PGF)"/>
            <person name="Lucas S."/>
            <person name="Copeland A."/>
            <person name="Lapidus A."/>
            <person name="Bruce D."/>
            <person name="Goodwin L."/>
            <person name="Pitluck S."/>
            <person name="Kyrpides N."/>
            <person name="Mavromatis K."/>
            <person name="Pagani I."/>
            <person name="Ivanova N."/>
            <person name="Ovchinnikova G."/>
            <person name="Zeytun A."/>
            <person name="Detter J.C."/>
            <person name="Han C."/>
            <person name="Land M."/>
            <person name="Hauser L."/>
            <person name="Markowitz V."/>
            <person name="Cheng J.-F."/>
            <person name="Hugenholtz P."/>
            <person name="Woyke T."/>
            <person name="Wu D."/>
            <person name="Pukall R."/>
            <person name="Steenblock K."/>
            <person name="Brambilla E."/>
            <person name="Klenk H.-P."/>
            <person name="Eisen J.A."/>
        </authorList>
    </citation>
    <scope>NUCLEOTIDE SEQUENCE [LARGE SCALE GENOMIC DNA]</scope>
    <source>
        <strain evidence="3">ATCC 35074 / DSM 20540 / JCM 6276 / NBRC 101906 / NCIMB 13154 / VKM Ac-1939 / CCM 2703 / MRP</strain>
    </source>
</reference>
<dbReference type="RefSeq" id="WP_013615324.1">
    <property type="nucleotide sequence ID" value="NC_015161.1"/>
</dbReference>
<dbReference type="EMBL" id="CP002536">
    <property type="protein sequence ID" value="ADY26716.1"/>
    <property type="molecule type" value="Genomic_DNA"/>
</dbReference>
<dbReference type="HOGENOM" id="CLU_1292649_0_0_0"/>
<sequence length="196" mass="20407">MWAALGLLTAALLWGVAWVELPSIGLSLSDADAHPYAAADRVSLGLGAWHTFFGADPHVGPYFTYPLLWSWATVAALVSFLALPRSAGTRPVGWAYALTAAGLLLAGVMLLPYASQEINAIFGASPQDGPRTLSGFGPYLAAEACSNWIEGTGCTAWDKMQVINPAWLGLIGVTLAPLLGLFGAAVRSRSAGPALP</sequence>
<feature type="transmembrane region" description="Helical" evidence="1">
    <location>
        <begin position="95"/>
        <end position="114"/>
    </location>
</feature>
<evidence type="ECO:0000313" key="2">
    <source>
        <dbReference type="EMBL" id="ADY26716.1"/>
    </source>
</evidence>
<proteinExistence type="predicted"/>
<dbReference type="KEGG" id="dpt:Deipr_1578"/>
<dbReference type="OrthoDB" id="9896499at2"/>
<gene>
    <name evidence="2" type="ordered locus">Deipr_1578</name>
</gene>
<organism evidence="2 3">
    <name type="scientific">Deinococcus proteolyticus (strain ATCC 35074 / DSM 20540 / JCM 6276 / NBRC 101906 / NCIMB 13154 / VKM Ac-1939 / CCM 2703 / MRP)</name>
    <dbReference type="NCBI Taxonomy" id="693977"/>
    <lineage>
        <taxon>Bacteria</taxon>
        <taxon>Thermotogati</taxon>
        <taxon>Deinococcota</taxon>
        <taxon>Deinococci</taxon>
        <taxon>Deinococcales</taxon>
        <taxon>Deinococcaceae</taxon>
        <taxon>Deinococcus</taxon>
    </lineage>
</organism>
<keyword evidence="1" id="KW-0812">Transmembrane</keyword>
<evidence type="ECO:0000256" key="1">
    <source>
        <dbReference type="SAM" id="Phobius"/>
    </source>
</evidence>
<dbReference type="AlphaFoldDB" id="F0RKD7"/>
<keyword evidence="1" id="KW-1133">Transmembrane helix</keyword>
<dbReference type="STRING" id="693977.Deipr_1578"/>
<accession>F0RKD7</accession>
<feature type="transmembrane region" description="Helical" evidence="1">
    <location>
        <begin position="166"/>
        <end position="186"/>
    </location>
</feature>
<reference evidence="2 3" key="2">
    <citation type="journal article" date="2012" name="Stand. Genomic Sci.">
        <title>Complete genome sequence of the orange-red pigmented, radioresistant Deinococcus proteolyticus type strain (MRP(T)).</title>
        <authorList>
            <person name="Copeland A."/>
            <person name="Zeytun A."/>
            <person name="Yassawong M."/>
            <person name="Nolan M."/>
            <person name="Lucas S."/>
            <person name="Hammon N."/>
            <person name="Deshpande S."/>
            <person name="Cheng J.F."/>
            <person name="Han C."/>
            <person name="Tapia R."/>
            <person name="Goodwin L.A."/>
            <person name="Pitluck S."/>
            <person name="Mavromatis K."/>
            <person name="Liolios K."/>
            <person name="Pagani I."/>
            <person name="Ivanova N."/>
            <person name="Mikhailova N."/>
            <person name="Pati A."/>
            <person name="Chen A."/>
            <person name="Palaniappan K."/>
            <person name="Land M."/>
            <person name="Hauser L."/>
            <person name="Jeffries C.D."/>
            <person name="Brambilla E.M."/>
            <person name="Rohde M."/>
            <person name="Sikorski J."/>
            <person name="Pukall R."/>
            <person name="Goker M."/>
            <person name="Detter J.C."/>
            <person name="Woyke T."/>
            <person name="Bristow J."/>
            <person name="Eisen J.A."/>
            <person name="Markowitz V."/>
            <person name="Hugenholtz P."/>
            <person name="Kyrpides N.C."/>
            <person name="Klenk H.P."/>
            <person name="Lapidus A."/>
        </authorList>
    </citation>
    <scope>NUCLEOTIDE SEQUENCE [LARGE SCALE GENOMIC DNA]</scope>
    <source>
        <strain evidence="3">ATCC 35074 / DSM 20540 / JCM 6276 / NBRC 101906 / NCIMB 13154 / VKM Ac-1939 / CCM 2703 / MRP</strain>
    </source>
</reference>
<keyword evidence="1" id="KW-0472">Membrane</keyword>
<keyword evidence="3" id="KW-1185">Reference proteome</keyword>
<evidence type="ECO:0000313" key="3">
    <source>
        <dbReference type="Proteomes" id="UP000007718"/>
    </source>
</evidence>
<protein>
    <submittedName>
        <fullName evidence="2">Uncharacterized protein</fullName>
    </submittedName>
</protein>
<dbReference type="Proteomes" id="UP000007718">
    <property type="component" value="Chromosome"/>
</dbReference>
<feature type="transmembrane region" description="Helical" evidence="1">
    <location>
        <begin position="62"/>
        <end position="83"/>
    </location>
</feature>
<name>F0RKD7_DEIPM</name>